<evidence type="ECO:0000256" key="1">
    <source>
        <dbReference type="ARBA" id="ARBA00004613"/>
    </source>
</evidence>
<dbReference type="InterPro" id="IPR046350">
    <property type="entry name" value="Cystatin_sf"/>
</dbReference>
<dbReference type="GO" id="GO:0005737">
    <property type="term" value="C:cytoplasm"/>
    <property type="evidence" value="ECO:0007669"/>
    <property type="project" value="TreeGrafter"/>
</dbReference>
<dbReference type="GO" id="GO:0031982">
    <property type="term" value="C:vesicle"/>
    <property type="evidence" value="ECO:0007669"/>
    <property type="project" value="TreeGrafter"/>
</dbReference>
<dbReference type="AlphaFoldDB" id="A0A9D4QCE9"/>
<dbReference type="CDD" id="cd00042">
    <property type="entry name" value="CY"/>
    <property type="match status" value="1"/>
</dbReference>
<keyword evidence="10" id="KW-1185">Reference proteome</keyword>
<gene>
    <name evidence="9" type="ORF">HPB52_014788</name>
</gene>
<dbReference type="Pfam" id="PF00031">
    <property type="entry name" value="Cystatin"/>
    <property type="match status" value="1"/>
</dbReference>
<dbReference type="VEuPathDB" id="VectorBase:RSAN_040062"/>
<comment type="similarity">
    <text evidence="2">Belongs to the cystatin family.</text>
</comment>
<reference evidence="9" key="2">
    <citation type="submission" date="2021-09" db="EMBL/GenBank/DDBJ databases">
        <authorList>
            <person name="Jia N."/>
            <person name="Wang J."/>
            <person name="Shi W."/>
            <person name="Du L."/>
            <person name="Sun Y."/>
            <person name="Zhan W."/>
            <person name="Jiang J."/>
            <person name="Wang Q."/>
            <person name="Zhang B."/>
            <person name="Ji P."/>
            <person name="Sakyi L.B."/>
            <person name="Cui X."/>
            <person name="Yuan T."/>
            <person name="Jiang B."/>
            <person name="Yang W."/>
            <person name="Lam T.T.-Y."/>
            <person name="Chang Q."/>
            <person name="Ding S."/>
            <person name="Wang X."/>
            <person name="Zhu J."/>
            <person name="Ruan X."/>
            <person name="Zhao L."/>
            <person name="Wei J."/>
            <person name="Que T."/>
            <person name="Du C."/>
            <person name="Cheng J."/>
            <person name="Dai P."/>
            <person name="Han X."/>
            <person name="Huang E."/>
            <person name="Gao Y."/>
            <person name="Liu J."/>
            <person name="Shao H."/>
            <person name="Ye R."/>
            <person name="Li L."/>
            <person name="Wei W."/>
            <person name="Wang X."/>
            <person name="Wang C."/>
            <person name="Huo Q."/>
            <person name="Li W."/>
            <person name="Guo W."/>
            <person name="Chen H."/>
            <person name="Chen S."/>
            <person name="Zhou L."/>
            <person name="Zhou L."/>
            <person name="Ni X."/>
            <person name="Tian J."/>
            <person name="Zhou Y."/>
            <person name="Sheng Y."/>
            <person name="Liu T."/>
            <person name="Pan Y."/>
            <person name="Xia L."/>
            <person name="Li J."/>
            <person name="Zhao F."/>
            <person name="Cao W."/>
        </authorList>
    </citation>
    <scope>NUCLEOTIDE SEQUENCE</scope>
    <source>
        <strain evidence="9">Rsan-2018</strain>
        <tissue evidence="9">Larvae</tissue>
    </source>
</reference>
<feature type="signal peptide" evidence="7">
    <location>
        <begin position="1"/>
        <end position="26"/>
    </location>
</feature>
<dbReference type="EMBL" id="JABSTV010001247">
    <property type="protein sequence ID" value="KAH7972654.1"/>
    <property type="molecule type" value="Genomic_DNA"/>
</dbReference>
<dbReference type="PANTHER" id="PTHR46186:SF2">
    <property type="entry name" value="CYSTATIN"/>
    <property type="match status" value="1"/>
</dbReference>
<evidence type="ECO:0000256" key="6">
    <source>
        <dbReference type="ARBA" id="ARBA00022729"/>
    </source>
</evidence>
<evidence type="ECO:0000256" key="4">
    <source>
        <dbReference type="ARBA" id="ARBA00022690"/>
    </source>
</evidence>
<accession>A0A9D4QCE9</accession>
<dbReference type="Proteomes" id="UP000821837">
    <property type="component" value="Chromosome 11"/>
</dbReference>
<evidence type="ECO:0000313" key="10">
    <source>
        <dbReference type="Proteomes" id="UP000821837"/>
    </source>
</evidence>
<keyword evidence="3" id="KW-0964">Secreted</keyword>
<dbReference type="SUPFAM" id="SSF54403">
    <property type="entry name" value="Cystatin/monellin"/>
    <property type="match status" value="1"/>
</dbReference>
<protein>
    <recommendedName>
        <fullName evidence="8">Cystatin domain-containing protein</fullName>
    </recommendedName>
</protein>
<proteinExistence type="inferred from homology"/>
<evidence type="ECO:0000256" key="3">
    <source>
        <dbReference type="ARBA" id="ARBA00022525"/>
    </source>
</evidence>
<dbReference type="GO" id="GO:0004869">
    <property type="term" value="F:cysteine-type endopeptidase inhibitor activity"/>
    <property type="evidence" value="ECO:0007669"/>
    <property type="project" value="UniProtKB-KW"/>
</dbReference>
<dbReference type="PANTHER" id="PTHR46186">
    <property type="entry name" value="CYSTATIN"/>
    <property type="match status" value="1"/>
</dbReference>
<dbReference type="Gene3D" id="3.10.450.10">
    <property type="match status" value="1"/>
</dbReference>
<dbReference type="GO" id="GO:0005615">
    <property type="term" value="C:extracellular space"/>
    <property type="evidence" value="ECO:0007669"/>
    <property type="project" value="TreeGrafter"/>
</dbReference>
<comment type="caution">
    <text evidence="9">The sequence shown here is derived from an EMBL/GenBank/DDBJ whole genome shotgun (WGS) entry which is preliminary data.</text>
</comment>
<evidence type="ECO:0000256" key="2">
    <source>
        <dbReference type="ARBA" id="ARBA00009403"/>
    </source>
</evidence>
<organism evidence="9 10">
    <name type="scientific">Rhipicephalus sanguineus</name>
    <name type="common">Brown dog tick</name>
    <name type="synonym">Ixodes sanguineus</name>
    <dbReference type="NCBI Taxonomy" id="34632"/>
    <lineage>
        <taxon>Eukaryota</taxon>
        <taxon>Metazoa</taxon>
        <taxon>Ecdysozoa</taxon>
        <taxon>Arthropoda</taxon>
        <taxon>Chelicerata</taxon>
        <taxon>Arachnida</taxon>
        <taxon>Acari</taxon>
        <taxon>Parasitiformes</taxon>
        <taxon>Ixodida</taxon>
        <taxon>Ixodoidea</taxon>
        <taxon>Ixodidae</taxon>
        <taxon>Rhipicephalinae</taxon>
        <taxon>Rhipicephalus</taxon>
        <taxon>Rhipicephalus</taxon>
    </lineage>
</organism>
<keyword evidence="5" id="KW-0789">Thiol protease inhibitor</keyword>
<keyword evidence="4" id="KW-0646">Protease inhibitor</keyword>
<evidence type="ECO:0000313" key="9">
    <source>
        <dbReference type="EMBL" id="KAH7972654.1"/>
    </source>
</evidence>
<evidence type="ECO:0000256" key="7">
    <source>
        <dbReference type="SAM" id="SignalP"/>
    </source>
</evidence>
<comment type="subcellular location">
    <subcellularLocation>
        <location evidence="1">Secreted</location>
    </subcellularLocation>
</comment>
<feature type="domain" description="Cystatin" evidence="8">
    <location>
        <begin position="44"/>
        <end position="107"/>
    </location>
</feature>
<name>A0A9D4QCE9_RHISA</name>
<feature type="chain" id="PRO_5039027930" description="Cystatin domain-containing protein" evidence="7">
    <location>
        <begin position="27"/>
        <end position="118"/>
    </location>
</feature>
<sequence>MAAIKPTCMLLLVGVWLVVLLDSCYADSPPLGGWTEHDPQGDPGYLILAHYAVSQQTKGKKMYDTVVKVIRVSTQIVNGFNYKIKFVAAQSNCKIGRDQYDAWKCPPVKPCPIVFLLF</sequence>
<evidence type="ECO:0000256" key="5">
    <source>
        <dbReference type="ARBA" id="ARBA00022704"/>
    </source>
</evidence>
<evidence type="ECO:0000259" key="8">
    <source>
        <dbReference type="Pfam" id="PF00031"/>
    </source>
</evidence>
<keyword evidence="6 7" id="KW-0732">Signal</keyword>
<reference evidence="9" key="1">
    <citation type="journal article" date="2020" name="Cell">
        <title>Large-Scale Comparative Analyses of Tick Genomes Elucidate Their Genetic Diversity and Vector Capacities.</title>
        <authorList>
            <consortium name="Tick Genome and Microbiome Consortium (TIGMIC)"/>
            <person name="Jia N."/>
            <person name="Wang J."/>
            <person name="Shi W."/>
            <person name="Du L."/>
            <person name="Sun Y."/>
            <person name="Zhan W."/>
            <person name="Jiang J.F."/>
            <person name="Wang Q."/>
            <person name="Zhang B."/>
            <person name="Ji P."/>
            <person name="Bell-Sakyi L."/>
            <person name="Cui X.M."/>
            <person name="Yuan T.T."/>
            <person name="Jiang B.G."/>
            <person name="Yang W.F."/>
            <person name="Lam T.T."/>
            <person name="Chang Q.C."/>
            <person name="Ding S.J."/>
            <person name="Wang X.J."/>
            <person name="Zhu J.G."/>
            <person name="Ruan X.D."/>
            <person name="Zhao L."/>
            <person name="Wei J.T."/>
            <person name="Ye R.Z."/>
            <person name="Que T.C."/>
            <person name="Du C.H."/>
            <person name="Zhou Y.H."/>
            <person name="Cheng J.X."/>
            <person name="Dai P.F."/>
            <person name="Guo W.B."/>
            <person name="Han X.H."/>
            <person name="Huang E.J."/>
            <person name="Li L.F."/>
            <person name="Wei W."/>
            <person name="Gao Y.C."/>
            <person name="Liu J.Z."/>
            <person name="Shao H.Z."/>
            <person name="Wang X."/>
            <person name="Wang C.C."/>
            <person name="Yang T.C."/>
            <person name="Huo Q.B."/>
            <person name="Li W."/>
            <person name="Chen H.Y."/>
            <person name="Chen S.E."/>
            <person name="Zhou L.G."/>
            <person name="Ni X.B."/>
            <person name="Tian J.H."/>
            <person name="Sheng Y."/>
            <person name="Liu T."/>
            <person name="Pan Y.S."/>
            <person name="Xia L.Y."/>
            <person name="Li J."/>
            <person name="Zhao F."/>
            <person name="Cao W.C."/>
        </authorList>
    </citation>
    <scope>NUCLEOTIDE SEQUENCE</scope>
    <source>
        <strain evidence="9">Rsan-2018</strain>
    </source>
</reference>
<dbReference type="InterPro" id="IPR000010">
    <property type="entry name" value="Cystatin_dom"/>
</dbReference>